<dbReference type="GO" id="GO:0006457">
    <property type="term" value="P:protein folding"/>
    <property type="evidence" value="ECO:0007669"/>
    <property type="project" value="TreeGrafter"/>
</dbReference>
<feature type="domain" description="CS" evidence="1">
    <location>
        <begin position="13"/>
        <end position="103"/>
    </location>
</feature>
<proteinExistence type="predicted"/>
<dbReference type="PANTHER" id="PTHR12356:SF18">
    <property type="entry name" value="NUDC DOMAIN-CONTAINING PROTEIN 2"/>
    <property type="match status" value="1"/>
</dbReference>
<accession>A0A6J8BXX9</accession>
<evidence type="ECO:0000313" key="3">
    <source>
        <dbReference type="Proteomes" id="UP000507470"/>
    </source>
</evidence>
<dbReference type="InterPro" id="IPR037898">
    <property type="entry name" value="NudC_fam"/>
</dbReference>
<dbReference type="PROSITE" id="PS51203">
    <property type="entry name" value="CS"/>
    <property type="match status" value="1"/>
</dbReference>
<dbReference type="SUPFAM" id="SSF49764">
    <property type="entry name" value="HSP20-like chaperones"/>
    <property type="match status" value="1"/>
</dbReference>
<evidence type="ECO:0000259" key="1">
    <source>
        <dbReference type="PROSITE" id="PS51203"/>
    </source>
</evidence>
<dbReference type="InterPro" id="IPR008978">
    <property type="entry name" value="HSP20-like_chaperone"/>
</dbReference>
<dbReference type="Gene3D" id="2.60.40.790">
    <property type="match status" value="1"/>
</dbReference>
<sequence>MANFDEKSGIIPCNTPWGKWLQTVEDVFVEVLVPEGTKCKEISINIKTKTIKVVVSGKEVFSGYLHKAVHADEAVWTLEDKKLIRICLPKVHSTAGNCWKSLLKSQYEADPSTFDQMEQKLTLEKFQNEVQENLEIFFIKDKNRNPGFDFSGASITGNYHDGGPKLG</sequence>
<dbReference type="EMBL" id="CACVKT020004153">
    <property type="protein sequence ID" value="CAC5388286.1"/>
    <property type="molecule type" value="Genomic_DNA"/>
</dbReference>
<dbReference type="Proteomes" id="UP000507470">
    <property type="component" value="Unassembled WGS sequence"/>
</dbReference>
<protein>
    <submittedName>
        <fullName evidence="2">NudC domain-containing protein 2</fullName>
    </submittedName>
</protein>
<evidence type="ECO:0000313" key="2">
    <source>
        <dbReference type="EMBL" id="CAC5388286.1"/>
    </source>
</evidence>
<organism evidence="2 3">
    <name type="scientific">Mytilus coruscus</name>
    <name type="common">Sea mussel</name>
    <dbReference type="NCBI Taxonomy" id="42192"/>
    <lineage>
        <taxon>Eukaryota</taxon>
        <taxon>Metazoa</taxon>
        <taxon>Spiralia</taxon>
        <taxon>Lophotrochozoa</taxon>
        <taxon>Mollusca</taxon>
        <taxon>Bivalvia</taxon>
        <taxon>Autobranchia</taxon>
        <taxon>Pteriomorphia</taxon>
        <taxon>Mytilida</taxon>
        <taxon>Mytiloidea</taxon>
        <taxon>Mytilidae</taxon>
        <taxon>Mytilinae</taxon>
        <taxon>Mytilus</taxon>
    </lineage>
</organism>
<keyword evidence="3" id="KW-1185">Reference proteome</keyword>
<reference evidence="2 3" key="1">
    <citation type="submission" date="2020-06" db="EMBL/GenBank/DDBJ databases">
        <authorList>
            <person name="Li R."/>
            <person name="Bekaert M."/>
        </authorList>
    </citation>
    <scope>NUCLEOTIDE SEQUENCE [LARGE SCALE GENOMIC DNA]</scope>
    <source>
        <strain evidence="3">wild</strain>
    </source>
</reference>
<dbReference type="InterPro" id="IPR007052">
    <property type="entry name" value="CS_dom"/>
</dbReference>
<gene>
    <name evidence="2" type="ORF">MCOR_23563</name>
</gene>
<dbReference type="OrthoDB" id="515366at2759"/>
<dbReference type="Pfam" id="PF04969">
    <property type="entry name" value="CS"/>
    <property type="match status" value="1"/>
</dbReference>
<dbReference type="AlphaFoldDB" id="A0A6J8BXX9"/>
<dbReference type="PANTHER" id="PTHR12356">
    <property type="entry name" value="NUCLEAR MOVEMENT PROTEIN NUDC"/>
    <property type="match status" value="1"/>
</dbReference>
<name>A0A6J8BXX9_MYTCO</name>
<dbReference type="Gene3D" id="1.20.5.740">
    <property type="entry name" value="Single helix bin"/>
    <property type="match status" value="1"/>
</dbReference>
<dbReference type="GO" id="GO:0005737">
    <property type="term" value="C:cytoplasm"/>
    <property type="evidence" value="ECO:0007669"/>
    <property type="project" value="TreeGrafter"/>
</dbReference>
<dbReference type="GO" id="GO:0051082">
    <property type="term" value="F:unfolded protein binding"/>
    <property type="evidence" value="ECO:0007669"/>
    <property type="project" value="TreeGrafter"/>
</dbReference>